<dbReference type="Proteomes" id="UP000241167">
    <property type="component" value="Unassembled WGS sequence"/>
</dbReference>
<evidence type="ECO:0000313" key="1">
    <source>
        <dbReference type="EMBL" id="PSJ36527.1"/>
    </source>
</evidence>
<dbReference type="EMBL" id="PXYI01000013">
    <property type="protein sequence ID" value="PSJ36527.1"/>
    <property type="molecule type" value="Genomic_DNA"/>
</dbReference>
<proteinExistence type="predicted"/>
<gene>
    <name evidence="1" type="ORF">C7I55_26025</name>
</gene>
<accession>A0A2P7QEY1</accession>
<protein>
    <submittedName>
        <fullName evidence="1">Uncharacterized protein</fullName>
    </submittedName>
</protein>
<keyword evidence="2" id="KW-1185">Reference proteome</keyword>
<dbReference type="RefSeq" id="WP_106515975.1">
    <property type="nucleotide sequence ID" value="NZ_PXYI01000013.1"/>
</dbReference>
<comment type="caution">
    <text evidence="1">The sequence shown here is derived from an EMBL/GenBank/DDBJ whole genome shotgun (WGS) entry which is preliminary data.</text>
</comment>
<dbReference type="AlphaFoldDB" id="A0A2P7QEY1"/>
<dbReference type="OrthoDB" id="7411138at2"/>
<name>A0A2P7QEY1_9SPHN</name>
<evidence type="ECO:0000313" key="2">
    <source>
        <dbReference type="Proteomes" id="UP000241167"/>
    </source>
</evidence>
<organism evidence="1 2">
    <name type="scientific">Allosphingosinicella deserti</name>
    <dbReference type="NCBI Taxonomy" id="2116704"/>
    <lineage>
        <taxon>Bacteria</taxon>
        <taxon>Pseudomonadati</taxon>
        <taxon>Pseudomonadota</taxon>
        <taxon>Alphaproteobacteria</taxon>
        <taxon>Sphingomonadales</taxon>
        <taxon>Sphingomonadaceae</taxon>
        <taxon>Allosphingosinicella</taxon>
    </lineage>
</organism>
<sequence length="59" mass="6691">MSEQLEFYRTRAAAAKAEAEAATLINVRDRALLAEASWNEMARRVLDTQRRRAARIAAE</sequence>
<reference evidence="1 2" key="1">
    <citation type="submission" date="2018-03" db="EMBL/GenBank/DDBJ databases">
        <title>The draft genome of Sphingosinicella sp. GL-C-18.</title>
        <authorList>
            <person name="Liu L."/>
            <person name="Li L."/>
            <person name="Liang L."/>
            <person name="Zhang X."/>
            <person name="Wang T."/>
        </authorList>
    </citation>
    <scope>NUCLEOTIDE SEQUENCE [LARGE SCALE GENOMIC DNA]</scope>
    <source>
        <strain evidence="1 2">GL-C-18</strain>
    </source>
</reference>